<proteinExistence type="predicted"/>
<accession>D8R179</accession>
<evidence type="ECO:0000313" key="3">
    <source>
        <dbReference type="Proteomes" id="UP000001514"/>
    </source>
</evidence>
<keyword evidence="3" id="KW-1185">Reference proteome</keyword>
<feature type="region of interest" description="Disordered" evidence="1">
    <location>
        <begin position="215"/>
        <end position="284"/>
    </location>
</feature>
<protein>
    <submittedName>
        <fullName evidence="2">Uncharacterized protein</fullName>
    </submittedName>
</protein>
<sequence length="406" mass="44363">MEGGDGADGLEEQDFEEEGLDQEDKEQELEEQGLEEQGPGQGKGGGSIEDEGHEGQGQGDDEQNEQGPGDNGQGNDLNILVTLKENWMTRKGLALGRKTVGRLFAHFPPSKLVSQMVKLVDIETNTALDHQGTGFLIDTGKSSLLFPKELKNLDTPFKISWEKAFLRRDDVAQFPPRFTIVTTRPDGVGRNVLLIRNSPLPKDGLKWDSKSVRMEVHGYGGDDDDQPRGPGGRSGDEPGGGDQPEPGADNQPGGDHDQPRRGNWQRIVSSSSSGDEEQPIRRRRPIRRRLIVSAGSSGEDQSFSEAPEAVVAISDDAAQDLANFAFEAAVTSNAAQALVAFLVPTCGSSTSIQRWYFYLDFFFGLRGEDYRRHAKILNRILVRIPLSFSSANASVRQDKSRAPGCT</sequence>
<dbReference type="Proteomes" id="UP000001514">
    <property type="component" value="Unassembled WGS sequence"/>
</dbReference>
<dbReference type="EMBL" id="GL377570">
    <property type="protein sequence ID" value="EFJ33851.1"/>
    <property type="molecule type" value="Genomic_DNA"/>
</dbReference>
<evidence type="ECO:0000256" key="1">
    <source>
        <dbReference type="SAM" id="MobiDB-lite"/>
    </source>
</evidence>
<dbReference type="InParanoid" id="D8R179"/>
<dbReference type="AlphaFoldDB" id="D8R179"/>
<feature type="region of interest" description="Disordered" evidence="1">
    <location>
        <begin position="1"/>
        <end position="76"/>
    </location>
</feature>
<reference evidence="2 3" key="1">
    <citation type="journal article" date="2011" name="Science">
        <title>The Selaginella genome identifies genetic changes associated with the evolution of vascular plants.</title>
        <authorList>
            <person name="Banks J.A."/>
            <person name="Nishiyama T."/>
            <person name="Hasebe M."/>
            <person name="Bowman J.L."/>
            <person name="Gribskov M."/>
            <person name="dePamphilis C."/>
            <person name="Albert V.A."/>
            <person name="Aono N."/>
            <person name="Aoyama T."/>
            <person name="Ambrose B.A."/>
            <person name="Ashton N.W."/>
            <person name="Axtell M.J."/>
            <person name="Barker E."/>
            <person name="Barker M.S."/>
            <person name="Bennetzen J.L."/>
            <person name="Bonawitz N.D."/>
            <person name="Chapple C."/>
            <person name="Cheng C."/>
            <person name="Correa L.G."/>
            <person name="Dacre M."/>
            <person name="DeBarry J."/>
            <person name="Dreyer I."/>
            <person name="Elias M."/>
            <person name="Engstrom E.M."/>
            <person name="Estelle M."/>
            <person name="Feng L."/>
            <person name="Finet C."/>
            <person name="Floyd S.K."/>
            <person name="Frommer W.B."/>
            <person name="Fujita T."/>
            <person name="Gramzow L."/>
            <person name="Gutensohn M."/>
            <person name="Harholt J."/>
            <person name="Hattori M."/>
            <person name="Heyl A."/>
            <person name="Hirai T."/>
            <person name="Hiwatashi Y."/>
            <person name="Ishikawa M."/>
            <person name="Iwata M."/>
            <person name="Karol K.G."/>
            <person name="Koehler B."/>
            <person name="Kolukisaoglu U."/>
            <person name="Kubo M."/>
            <person name="Kurata T."/>
            <person name="Lalonde S."/>
            <person name="Li K."/>
            <person name="Li Y."/>
            <person name="Litt A."/>
            <person name="Lyons E."/>
            <person name="Manning G."/>
            <person name="Maruyama T."/>
            <person name="Michael T.P."/>
            <person name="Mikami K."/>
            <person name="Miyazaki S."/>
            <person name="Morinaga S."/>
            <person name="Murata T."/>
            <person name="Mueller-Roeber B."/>
            <person name="Nelson D.R."/>
            <person name="Obara M."/>
            <person name="Oguri Y."/>
            <person name="Olmstead R.G."/>
            <person name="Onodera N."/>
            <person name="Petersen B.L."/>
            <person name="Pils B."/>
            <person name="Prigge M."/>
            <person name="Rensing S.A."/>
            <person name="Riano-Pachon D.M."/>
            <person name="Roberts A.W."/>
            <person name="Sato Y."/>
            <person name="Scheller H.V."/>
            <person name="Schulz B."/>
            <person name="Schulz C."/>
            <person name="Shakirov E.V."/>
            <person name="Shibagaki N."/>
            <person name="Shinohara N."/>
            <person name="Shippen D.E."/>
            <person name="Soerensen I."/>
            <person name="Sotooka R."/>
            <person name="Sugimoto N."/>
            <person name="Sugita M."/>
            <person name="Sumikawa N."/>
            <person name="Tanurdzic M."/>
            <person name="Theissen G."/>
            <person name="Ulvskov P."/>
            <person name="Wakazuki S."/>
            <person name="Weng J.K."/>
            <person name="Willats W.W."/>
            <person name="Wipf D."/>
            <person name="Wolf P.G."/>
            <person name="Yang L."/>
            <person name="Zimmer A.D."/>
            <person name="Zhu Q."/>
            <person name="Mitros T."/>
            <person name="Hellsten U."/>
            <person name="Loque D."/>
            <person name="Otillar R."/>
            <person name="Salamov A."/>
            <person name="Schmutz J."/>
            <person name="Shapiro H."/>
            <person name="Lindquist E."/>
            <person name="Lucas S."/>
            <person name="Rokhsar D."/>
            <person name="Grigoriev I.V."/>
        </authorList>
    </citation>
    <scope>NUCLEOTIDE SEQUENCE [LARGE SCALE GENOMIC DNA]</scope>
</reference>
<dbReference type="HOGENOM" id="CLU_678629_0_0_1"/>
<name>D8R179_SELML</name>
<organism evidence="3">
    <name type="scientific">Selaginella moellendorffii</name>
    <name type="common">Spikemoss</name>
    <dbReference type="NCBI Taxonomy" id="88036"/>
    <lineage>
        <taxon>Eukaryota</taxon>
        <taxon>Viridiplantae</taxon>
        <taxon>Streptophyta</taxon>
        <taxon>Embryophyta</taxon>
        <taxon>Tracheophyta</taxon>
        <taxon>Lycopodiopsida</taxon>
        <taxon>Selaginellales</taxon>
        <taxon>Selaginellaceae</taxon>
        <taxon>Selaginella</taxon>
    </lineage>
</organism>
<gene>
    <name evidence="2" type="ORF">SELMODRAFT_406710</name>
</gene>
<feature type="compositionally biased region" description="Acidic residues" evidence="1">
    <location>
        <begin position="8"/>
        <end position="34"/>
    </location>
</feature>
<dbReference type="KEGG" id="smo:SELMODRAFT_406710"/>
<dbReference type="Gramene" id="EFJ33851">
    <property type="protein sequence ID" value="EFJ33851"/>
    <property type="gene ID" value="SELMODRAFT_406710"/>
</dbReference>
<feature type="compositionally biased region" description="Gly residues" evidence="1">
    <location>
        <begin position="229"/>
        <end position="242"/>
    </location>
</feature>
<evidence type="ECO:0000313" key="2">
    <source>
        <dbReference type="EMBL" id="EFJ33851.1"/>
    </source>
</evidence>